<keyword evidence="1 6" id="KW-0645">Protease</keyword>
<dbReference type="InterPro" id="IPR001915">
    <property type="entry name" value="Peptidase_M48"/>
</dbReference>
<keyword evidence="11" id="KW-1185">Reference proteome</keyword>
<accession>A0A0P7IYZ4</accession>
<dbReference type="PANTHER" id="PTHR22726">
    <property type="entry name" value="METALLOENDOPEPTIDASE OMA1"/>
    <property type="match status" value="1"/>
</dbReference>
<comment type="caution">
    <text evidence="10">The sequence shown here is derived from an EMBL/GenBank/DDBJ whole genome shotgun (WGS) entry which is preliminary data.</text>
</comment>
<dbReference type="OrthoDB" id="9810445at2"/>
<evidence type="ECO:0000256" key="5">
    <source>
        <dbReference type="ARBA" id="ARBA00023049"/>
    </source>
</evidence>
<evidence type="ECO:0000313" key="10">
    <source>
        <dbReference type="EMBL" id="KPN64021.1"/>
    </source>
</evidence>
<feature type="domain" description="Peptidase M48" evidence="9">
    <location>
        <begin position="180"/>
        <end position="342"/>
    </location>
</feature>
<reference evidence="10 11" key="1">
    <citation type="submission" date="2015-09" db="EMBL/GenBank/DDBJ databases">
        <title>Draft genome sequence of Aliiroseovarius crassostreae CV919-312TSm, the causative agent of Roseovarius Oyster Disease (formerly Juvenile Oyster Disease).</title>
        <authorList>
            <person name="Kessner L."/>
            <person name="Spinard E."/>
            <person name="Nelson D."/>
        </authorList>
    </citation>
    <scope>NUCLEOTIDE SEQUENCE [LARGE SCALE GENOMIC DNA]</scope>
    <source>
        <strain evidence="10 11">CV919-312</strain>
    </source>
</reference>
<evidence type="ECO:0000259" key="9">
    <source>
        <dbReference type="Pfam" id="PF01435"/>
    </source>
</evidence>
<dbReference type="GO" id="GO:0016020">
    <property type="term" value="C:membrane"/>
    <property type="evidence" value="ECO:0007669"/>
    <property type="project" value="TreeGrafter"/>
</dbReference>
<dbReference type="Pfam" id="PF01435">
    <property type="entry name" value="Peptidase_M48"/>
    <property type="match status" value="1"/>
</dbReference>
<keyword evidence="5 6" id="KW-0482">Metalloprotease</keyword>
<dbReference type="GO" id="GO:0004222">
    <property type="term" value="F:metalloendopeptidase activity"/>
    <property type="evidence" value="ECO:0007669"/>
    <property type="project" value="InterPro"/>
</dbReference>
<keyword evidence="3 6" id="KW-0378">Hydrolase</keyword>
<keyword evidence="8" id="KW-0472">Membrane</keyword>
<evidence type="ECO:0000256" key="8">
    <source>
        <dbReference type="SAM" id="Phobius"/>
    </source>
</evidence>
<evidence type="ECO:0000256" key="6">
    <source>
        <dbReference type="RuleBase" id="RU003983"/>
    </source>
</evidence>
<dbReference type="EMBL" id="LKBA01000004">
    <property type="protein sequence ID" value="KPN64021.1"/>
    <property type="molecule type" value="Genomic_DNA"/>
</dbReference>
<evidence type="ECO:0000256" key="1">
    <source>
        <dbReference type="ARBA" id="ARBA00022670"/>
    </source>
</evidence>
<organism evidence="10 11">
    <name type="scientific">Aliiroseovarius crassostreae</name>
    <dbReference type="NCBI Taxonomy" id="154981"/>
    <lineage>
        <taxon>Bacteria</taxon>
        <taxon>Pseudomonadati</taxon>
        <taxon>Pseudomonadota</taxon>
        <taxon>Alphaproteobacteria</taxon>
        <taxon>Rhodobacterales</taxon>
        <taxon>Paracoccaceae</taxon>
        <taxon>Aliiroseovarius</taxon>
    </lineage>
</organism>
<proteinExistence type="inferred from homology"/>
<evidence type="ECO:0000313" key="11">
    <source>
        <dbReference type="Proteomes" id="UP000050471"/>
    </source>
</evidence>
<keyword evidence="4 6" id="KW-0862">Zinc</keyword>
<dbReference type="InterPro" id="IPR051156">
    <property type="entry name" value="Mito/Outer_Membr_Metalloprot"/>
</dbReference>
<dbReference type="Proteomes" id="UP000050471">
    <property type="component" value="Unassembled WGS sequence"/>
</dbReference>
<dbReference type="GO" id="GO:0046872">
    <property type="term" value="F:metal ion binding"/>
    <property type="evidence" value="ECO:0007669"/>
    <property type="project" value="UniProtKB-KW"/>
</dbReference>
<keyword evidence="8" id="KW-0812">Transmembrane</keyword>
<dbReference type="AlphaFoldDB" id="A0A0P7IYZ4"/>
<evidence type="ECO:0000256" key="3">
    <source>
        <dbReference type="ARBA" id="ARBA00022801"/>
    </source>
</evidence>
<comment type="similarity">
    <text evidence="6">Belongs to the peptidase M48 family.</text>
</comment>
<evidence type="ECO:0000256" key="4">
    <source>
        <dbReference type="ARBA" id="ARBA00022833"/>
    </source>
</evidence>
<feature type="compositionally biased region" description="Acidic residues" evidence="7">
    <location>
        <begin position="373"/>
        <end position="394"/>
    </location>
</feature>
<dbReference type="PANTHER" id="PTHR22726:SF1">
    <property type="entry name" value="METALLOENDOPEPTIDASE OMA1, MITOCHONDRIAL"/>
    <property type="match status" value="1"/>
</dbReference>
<evidence type="ECO:0000256" key="7">
    <source>
        <dbReference type="SAM" id="MobiDB-lite"/>
    </source>
</evidence>
<keyword evidence="2" id="KW-0479">Metal-binding</keyword>
<gene>
    <name evidence="10" type="ORF">AKJ29_15265</name>
</gene>
<comment type="cofactor">
    <cofactor evidence="6">
        <name>Zn(2+)</name>
        <dbReference type="ChEBI" id="CHEBI:29105"/>
    </cofactor>
    <text evidence="6">Binds 1 zinc ion per subunit.</text>
</comment>
<feature type="transmembrane region" description="Helical" evidence="8">
    <location>
        <begin position="105"/>
        <end position="128"/>
    </location>
</feature>
<sequence>MSETPIDFDGFADFAHGHRAVLTRVGVRRAPTGLELHLPEGAPLFWPWAELRALRDQADRDGLVLFCKGDMVSRLFLRDAELVDHVRRSAPALGRRATKLPLGRLALRASGAVASVAAIIFVLVPLMAAQLAEILPPDGEKALGDSTLAQIREVLGEADLEVRTCQGPEGQAALAGLRDRLLPEEALPYPVDIHVFDHDLVNAFALPGGHVILFRGLIDEARNPDEVTAVLAHEIGHVVNRDPTRDALRSAGSIGVLGLLFGDFAGGTVVLFMANQLINASYSQAAETAADEYAHQVLTREGISPAALGSFFERLKEEYGDAEGLIAHLSSHPQLEKRILAAGAAVAADTQYTPSLTPVEWRGLQAICREEGTDYEPLNETDDETDGDADEGAETPERDIDEATGRQQEFKHK</sequence>
<dbReference type="RefSeq" id="WP_055187863.1">
    <property type="nucleotide sequence ID" value="NZ_FPBS01000055.1"/>
</dbReference>
<dbReference type="CDD" id="cd07332">
    <property type="entry name" value="M48C_Oma1_like"/>
    <property type="match status" value="1"/>
</dbReference>
<evidence type="ECO:0000256" key="2">
    <source>
        <dbReference type="ARBA" id="ARBA00022723"/>
    </source>
</evidence>
<protein>
    <recommendedName>
        <fullName evidence="9">Peptidase M48 domain-containing protein</fullName>
    </recommendedName>
</protein>
<keyword evidence="8" id="KW-1133">Transmembrane helix</keyword>
<feature type="compositionally biased region" description="Basic and acidic residues" evidence="7">
    <location>
        <begin position="395"/>
        <end position="413"/>
    </location>
</feature>
<dbReference type="GO" id="GO:0051603">
    <property type="term" value="P:proteolysis involved in protein catabolic process"/>
    <property type="evidence" value="ECO:0007669"/>
    <property type="project" value="TreeGrafter"/>
</dbReference>
<dbReference type="Gene3D" id="3.30.2010.10">
    <property type="entry name" value="Metalloproteases ('zincins'), catalytic domain"/>
    <property type="match status" value="1"/>
</dbReference>
<name>A0A0P7IYZ4_9RHOB</name>
<feature type="region of interest" description="Disordered" evidence="7">
    <location>
        <begin position="372"/>
        <end position="413"/>
    </location>
</feature>
<dbReference type="STRING" id="154981.AKJ29_15265"/>